<accession>A0AAP0IKX3</accession>
<evidence type="ECO:0000256" key="1">
    <source>
        <dbReference type="SAM" id="MobiDB-lite"/>
    </source>
</evidence>
<protein>
    <submittedName>
        <fullName evidence="2">Uncharacterized protein</fullName>
    </submittedName>
</protein>
<sequence length="63" mass="7141">MDWIASQSAGRTRSTRGTFQQLSDPSSNRPSKEKIDDYLSQWLDPAADIVSLLDVLCNYYLCL</sequence>
<dbReference type="AlphaFoldDB" id="A0AAP0IKX3"/>
<feature type="region of interest" description="Disordered" evidence="1">
    <location>
        <begin position="1"/>
        <end position="32"/>
    </location>
</feature>
<organism evidence="2 3">
    <name type="scientific">Stephania japonica</name>
    <dbReference type="NCBI Taxonomy" id="461633"/>
    <lineage>
        <taxon>Eukaryota</taxon>
        <taxon>Viridiplantae</taxon>
        <taxon>Streptophyta</taxon>
        <taxon>Embryophyta</taxon>
        <taxon>Tracheophyta</taxon>
        <taxon>Spermatophyta</taxon>
        <taxon>Magnoliopsida</taxon>
        <taxon>Ranunculales</taxon>
        <taxon>Menispermaceae</taxon>
        <taxon>Menispermoideae</taxon>
        <taxon>Cissampelideae</taxon>
        <taxon>Stephania</taxon>
    </lineage>
</organism>
<keyword evidence="3" id="KW-1185">Reference proteome</keyword>
<dbReference type="Proteomes" id="UP001417504">
    <property type="component" value="Unassembled WGS sequence"/>
</dbReference>
<proteinExistence type="predicted"/>
<evidence type="ECO:0000313" key="2">
    <source>
        <dbReference type="EMBL" id="KAK9116853.1"/>
    </source>
</evidence>
<gene>
    <name evidence="2" type="ORF">Sjap_015800</name>
</gene>
<evidence type="ECO:0000313" key="3">
    <source>
        <dbReference type="Proteomes" id="UP001417504"/>
    </source>
</evidence>
<dbReference type="EMBL" id="JBBNAE010000006">
    <property type="protein sequence ID" value="KAK9116853.1"/>
    <property type="molecule type" value="Genomic_DNA"/>
</dbReference>
<comment type="caution">
    <text evidence="2">The sequence shown here is derived from an EMBL/GenBank/DDBJ whole genome shotgun (WGS) entry which is preliminary data.</text>
</comment>
<name>A0AAP0IKX3_9MAGN</name>
<feature type="compositionally biased region" description="Polar residues" evidence="1">
    <location>
        <begin position="1"/>
        <end position="29"/>
    </location>
</feature>
<reference evidence="2 3" key="1">
    <citation type="submission" date="2024-01" db="EMBL/GenBank/DDBJ databases">
        <title>Genome assemblies of Stephania.</title>
        <authorList>
            <person name="Yang L."/>
        </authorList>
    </citation>
    <scope>NUCLEOTIDE SEQUENCE [LARGE SCALE GENOMIC DNA]</scope>
    <source>
        <strain evidence="2">QJT</strain>
        <tissue evidence="2">Leaf</tissue>
    </source>
</reference>